<reference evidence="1 2" key="1">
    <citation type="submission" date="2016-12" db="EMBL/GenBank/DDBJ databases">
        <authorList>
            <person name="Song W.-J."/>
            <person name="Kurnit D.M."/>
        </authorList>
    </citation>
    <scope>NUCLEOTIDE SEQUENCE [LARGE SCALE GENOMIC DNA]</scope>
    <source>
        <strain evidence="1 2">ATCC 49181</strain>
    </source>
</reference>
<gene>
    <name evidence="1" type="ORF">SAMN02743940_2485</name>
</gene>
<proteinExistence type="predicted"/>
<dbReference type="EMBL" id="FSRO01000001">
    <property type="protein sequence ID" value="SIO41844.1"/>
    <property type="molecule type" value="Genomic_DNA"/>
</dbReference>
<dbReference type="Proteomes" id="UP000185062">
    <property type="component" value="Unassembled WGS sequence"/>
</dbReference>
<dbReference type="AlphaFoldDB" id="A0A1N6JBU9"/>
<dbReference type="RefSeq" id="WP_143772774.1">
    <property type="nucleotide sequence ID" value="NZ_FSRO01000001.1"/>
</dbReference>
<organism evidence="1 2">
    <name type="scientific">Nitrosomonas cryotolerans ATCC 49181</name>
    <dbReference type="NCBI Taxonomy" id="1131553"/>
    <lineage>
        <taxon>Bacteria</taxon>
        <taxon>Pseudomonadati</taxon>
        <taxon>Pseudomonadota</taxon>
        <taxon>Betaproteobacteria</taxon>
        <taxon>Nitrosomonadales</taxon>
        <taxon>Nitrosomonadaceae</taxon>
        <taxon>Nitrosomonas</taxon>
    </lineage>
</organism>
<name>A0A1N6JBU9_9PROT</name>
<evidence type="ECO:0000313" key="2">
    <source>
        <dbReference type="Proteomes" id="UP000185062"/>
    </source>
</evidence>
<keyword evidence="2" id="KW-1185">Reference proteome</keyword>
<accession>A0A1N6JBU9</accession>
<sequence length="90" mass="10122">MYSIGSPNGKFGMKSEDDGLAKLTIELEVIKSATERRYKAVKKVFSAEFFIIRLLPQDAGQETGMTDLDCRISLLTAIIRNQTKLVLSFY</sequence>
<protein>
    <submittedName>
        <fullName evidence="1">Uncharacterized protein</fullName>
    </submittedName>
</protein>
<evidence type="ECO:0000313" key="1">
    <source>
        <dbReference type="EMBL" id="SIO41844.1"/>
    </source>
</evidence>